<evidence type="ECO:0000313" key="3">
    <source>
        <dbReference type="Proteomes" id="UP000765802"/>
    </source>
</evidence>
<dbReference type="Proteomes" id="UP000765802">
    <property type="component" value="Unassembled WGS sequence"/>
</dbReference>
<keyword evidence="1" id="KW-0472">Membrane</keyword>
<name>A0ABR7M7Y0_9BACT</name>
<evidence type="ECO:0000313" key="2">
    <source>
        <dbReference type="EMBL" id="MBC6490644.1"/>
    </source>
</evidence>
<evidence type="ECO:0000256" key="1">
    <source>
        <dbReference type="SAM" id="Phobius"/>
    </source>
</evidence>
<dbReference type="EMBL" id="MBUA01000002">
    <property type="protein sequence ID" value="MBC6490644.1"/>
    <property type="molecule type" value="Genomic_DNA"/>
</dbReference>
<dbReference type="RefSeq" id="WP_187256008.1">
    <property type="nucleotide sequence ID" value="NZ_JBHULF010000019.1"/>
</dbReference>
<keyword evidence="3" id="KW-1185">Reference proteome</keyword>
<evidence type="ECO:0008006" key="4">
    <source>
        <dbReference type="Google" id="ProtNLM"/>
    </source>
</evidence>
<protein>
    <recommendedName>
        <fullName evidence="4">PEP-CTERM protein-sorting domain-containing protein</fullName>
    </recommendedName>
</protein>
<accession>A0ABR7M7Y0</accession>
<proteinExistence type="predicted"/>
<sequence length="125" mass="14416">MKKVKYGIVLIAFVLLVMWGVSSIGKTIFIKYTGEKIEAIVSKIPSSCDRYNHINVLFNGEDYEVSISRTDCRESFYKIGQKVTLLKNKKYKELVWPESQPELLPILIIAVFVLAYISMKGRHRK</sequence>
<organism evidence="2 3">
    <name type="scientific">Flavihumibacter stibioxidans</name>
    <dbReference type="NCBI Taxonomy" id="1834163"/>
    <lineage>
        <taxon>Bacteria</taxon>
        <taxon>Pseudomonadati</taxon>
        <taxon>Bacteroidota</taxon>
        <taxon>Chitinophagia</taxon>
        <taxon>Chitinophagales</taxon>
        <taxon>Chitinophagaceae</taxon>
        <taxon>Flavihumibacter</taxon>
    </lineage>
</organism>
<comment type="caution">
    <text evidence="2">The sequence shown here is derived from an EMBL/GenBank/DDBJ whole genome shotgun (WGS) entry which is preliminary data.</text>
</comment>
<keyword evidence="1" id="KW-0812">Transmembrane</keyword>
<keyword evidence="1" id="KW-1133">Transmembrane helix</keyword>
<gene>
    <name evidence="2" type="ORF">BC349_19370</name>
</gene>
<reference evidence="2 3" key="1">
    <citation type="submission" date="2016-07" db="EMBL/GenBank/DDBJ databases">
        <title>Genome analysis of Flavihumibacter stibioxidans YS-17.</title>
        <authorList>
            <person name="Shi K."/>
            <person name="Han Y."/>
            <person name="Wang G."/>
        </authorList>
    </citation>
    <scope>NUCLEOTIDE SEQUENCE [LARGE SCALE GENOMIC DNA]</scope>
    <source>
        <strain evidence="2 3">YS-17</strain>
    </source>
</reference>
<feature type="transmembrane region" description="Helical" evidence="1">
    <location>
        <begin position="103"/>
        <end position="119"/>
    </location>
</feature>